<dbReference type="Proteomes" id="UP000192566">
    <property type="component" value="Unassembled WGS sequence"/>
</dbReference>
<comment type="caution">
    <text evidence="1">The sequence shown here is derived from an EMBL/GenBank/DDBJ whole genome shotgun (WGS) entry which is preliminary data.</text>
</comment>
<name>A0A1X0DNJ8_MYCHE</name>
<accession>A0A1X0DNJ8</accession>
<dbReference type="STRING" id="53376.BST25_12055"/>
<dbReference type="EMBL" id="MVHR01000014">
    <property type="protein sequence ID" value="ORA73742.1"/>
    <property type="molecule type" value="Genomic_DNA"/>
</dbReference>
<proteinExistence type="predicted"/>
<organism evidence="1 2">
    <name type="scientific">Mycobacterium heidelbergense</name>
    <dbReference type="NCBI Taxonomy" id="53376"/>
    <lineage>
        <taxon>Bacteria</taxon>
        <taxon>Bacillati</taxon>
        <taxon>Actinomycetota</taxon>
        <taxon>Actinomycetes</taxon>
        <taxon>Mycobacteriales</taxon>
        <taxon>Mycobacteriaceae</taxon>
        <taxon>Mycobacterium</taxon>
        <taxon>Mycobacterium simiae complex</taxon>
    </lineage>
</organism>
<dbReference type="OrthoDB" id="4685444at2"/>
<reference evidence="1 2" key="1">
    <citation type="submission" date="2017-02" db="EMBL/GenBank/DDBJ databases">
        <title>The new phylogeny of genus Mycobacterium.</title>
        <authorList>
            <person name="Tortoli E."/>
            <person name="Trovato A."/>
            <person name="Cirillo D.M."/>
        </authorList>
    </citation>
    <scope>NUCLEOTIDE SEQUENCE [LARGE SCALE GENOMIC DNA]</scope>
    <source>
        <strain evidence="1 2">DSM 44471</strain>
    </source>
</reference>
<protein>
    <submittedName>
        <fullName evidence="1">Uncharacterized protein</fullName>
    </submittedName>
</protein>
<dbReference type="RefSeq" id="WP_083074232.1">
    <property type="nucleotide sequence ID" value="NZ_AP022615.1"/>
</dbReference>
<gene>
    <name evidence="1" type="ORF">BST25_12055</name>
</gene>
<keyword evidence="2" id="KW-1185">Reference proteome</keyword>
<sequence length="444" mass="45184">MHQRTVLRPLITAGAAALGASLIALTPAVSNDAASDLQRSVTTAQYRAVELLSSDPGVVNPIQTWINVFQQAGANLQTIGSNMSTGGKIFFPLAQQLAANWITYASIYVGSGNAYQGAVNGAYNFFTNANGAGQGISFFNNLTYAITAIQQGNFINAFGPQGLYGFWYGPASQIFQPMETIPTILAYMSTNFAALGNVAFNEPGLLSQSIVSMLGAFFAVGVSNSIFTALGAGFQNAYDGFAAGDLPAGVSNLLNMPGLLAGAILNGYGNSGIGNTGILSPTSTLTQPGLLNTLAVWIPQTLASKIVVNNQVKGTILTPNILGGGSLANAFSQLTSQVTTGWPTPNMWFDGLLNAYQSFLGFLGGQVGLGGAAFAAPAGVVGIAPSLAANLGGIAPSIAADFSGIAPSLAAEIGGMAPSLATNLAGTLAPQLGTLAAHLLTSLF</sequence>
<evidence type="ECO:0000313" key="2">
    <source>
        <dbReference type="Proteomes" id="UP000192566"/>
    </source>
</evidence>
<dbReference type="AlphaFoldDB" id="A0A1X0DNJ8"/>
<evidence type="ECO:0000313" key="1">
    <source>
        <dbReference type="EMBL" id="ORA73742.1"/>
    </source>
</evidence>